<feature type="region of interest" description="Disordered" evidence="1">
    <location>
        <begin position="188"/>
        <end position="224"/>
    </location>
</feature>
<dbReference type="EMBL" id="CP151503">
    <property type="protein sequence ID" value="WZN60462.1"/>
    <property type="molecule type" value="Genomic_DNA"/>
</dbReference>
<evidence type="ECO:0000256" key="1">
    <source>
        <dbReference type="SAM" id="MobiDB-lite"/>
    </source>
</evidence>
<reference evidence="4 5" key="2">
    <citation type="submission" date="2024-03" db="EMBL/GenBank/DDBJ databases">
        <title>Complete genome sequence of the green alga Chloropicon roscoffensis RCC1871.</title>
        <authorList>
            <person name="Lemieux C."/>
            <person name="Pombert J.-F."/>
            <person name="Otis C."/>
            <person name="Turmel M."/>
        </authorList>
    </citation>
    <scope>NUCLEOTIDE SEQUENCE [LARGE SCALE GENOMIC DNA]</scope>
    <source>
        <strain evidence="4 5">RCC1871</strain>
    </source>
</reference>
<dbReference type="AlphaFoldDB" id="A0A7S3FSG9"/>
<evidence type="ECO:0000313" key="5">
    <source>
        <dbReference type="Proteomes" id="UP001472866"/>
    </source>
</evidence>
<evidence type="ECO:0000313" key="4">
    <source>
        <dbReference type="EMBL" id="WZN60462.1"/>
    </source>
</evidence>
<dbReference type="EMBL" id="HBHZ01006612">
    <property type="protein sequence ID" value="CAE0192036.1"/>
    <property type="molecule type" value="Transcribed_RNA"/>
</dbReference>
<keyword evidence="5" id="KW-1185">Reference proteome</keyword>
<protein>
    <submittedName>
        <fullName evidence="3">Uncharacterized protein</fullName>
    </submittedName>
</protein>
<sequence>MAGWPQQAIADVNGLTSLAAGHQAQVASNFPGLSQFPGLGGFPHPAGLQLPPRAATSSPVPLLAVPRVAVPPNARAVGKPSASKAGDGASPSGSKPNAGDGRRKWAPNRKAAGFWAPFNDWWRKEFDRLGRRPSTEEVSSWYVENADAAWKRDKPSMKETRRHAKCLRTTKDVRNYFRKYRAKRNVARGAAGGGGSKRANGAVGSSTAQAGASGSGKGKAEAAAGRAAHENPAFAIATGLYDTSGKFNPATWMQQGGAGGALIHPTASKIGAAFAAPSQSDVFAMYRAAQMQAHASPFAFMHPGATAVYQTGMNLGAARNLQAAATVAPSAQHVRLAAQVKKEGTGASPNSTVDTDTTELVERPGGADVPTSQQQQQQNDAACLSSMISHIEKARSLANTPNPVPWRAEVSSPFQDVNTLEMKLQYEPTAQSIHIPAEVVDFNL</sequence>
<reference evidence="3" key="1">
    <citation type="submission" date="2021-01" db="EMBL/GenBank/DDBJ databases">
        <authorList>
            <person name="Corre E."/>
            <person name="Pelletier E."/>
            <person name="Niang G."/>
            <person name="Scheremetjew M."/>
            <person name="Finn R."/>
            <person name="Kale V."/>
            <person name="Holt S."/>
            <person name="Cochrane G."/>
            <person name="Meng A."/>
            <person name="Brown T."/>
            <person name="Cohen L."/>
        </authorList>
    </citation>
    <scope>NUCLEOTIDE SEQUENCE</scope>
    <source>
        <strain evidence="3">RCC1871</strain>
    </source>
</reference>
<proteinExistence type="predicted"/>
<feature type="region of interest" description="Disordered" evidence="1">
    <location>
        <begin position="73"/>
        <end position="105"/>
    </location>
</feature>
<feature type="compositionally biased region" description="Low complexity" evidence="1">
    <location>
        <begin position="197"/>
        <end position="212"/>
    </location>
</feature>
<gene>
    <name evidence="2" type="ORF">CROS1456_LOCUS5126</name>
    <name evidence="3" type="ORF">CROS1456_LOCUS5127</name>
    <name evidence="4" type="ORF">HKI87_03g19920</name>
</gene>
<accession>A0A7S3FSG9</accession>
<organism evidence="3">
    <name type="scientific">Chloropicon roscoffensis</name>
    <dbReference type="NCBI Taxonomy" id="1461544"/>
    <lineage>
        <taxon>Eukaryota</taxon>
        <taxon>Viridiplantae</taxon>
        <taxon>Chlorophyta</taxon>
        <taxon>Chloropicophyceae</taxon>
        <taxon>Chloropicales</taxon>
        <taxon>Chloropicaceae</taxon>
        <taxon>Chloropicon</taxon>
    </lineage>
</organism>
<dbReference type="Proteomes" id="UP001472866">
    <property type="component" value="Chromosome 03"/>
</dbReference>
<dbReference type="EMBL" id="HBHZ01006613">
    <property type="protein sequence ID" value="CAE0192037.1"/>
    <property type="molecule type" value="Transcribed_RNA"/>
</dbReference>
<name>A0A7S3FSG9_9CHLO</name>
<evidence type="ECO:0000313" key="2">
    <source>
        <dbReference type="EMBL" id="CAE0192036.1"/>
    </source>
</evidence>
<evidence type="ECO:0000313" key="3">
    <source>
        <dbReference type="EMBL" id="CAE0192037.1"/>
    </source>
</evidence>